<feature type="transmembrane region" description="Helical" evidence="7">
    <location>
        <begin position="57"/>
        <end position="84"/>
    </location>
</feature>
<evidence type="ECO:0000256" key="2">
    <source>
        <dbReference type="ARBA" id="ARBA00022448"/>
    </source>
</evidence>
<dbReference type="GO" id="GO:0015499">
    <property type="term" value="F:formate transmembrane transporter activity"/>
    <property type="evidence" value="ECO:0007669"/>
    <property type="project" value="TreeGrafter"/>
</dbReference>
<dbReference type="FunFam" id="1.20.1080.10:FF:000011">
    <property type="entry name" value="Formate family transporter"/>
    <property type="match status" value="1"/>
</dbReference>
<evidence type="ECO:0000256" key="4">
    <source>
        <dbReference type="ARBA" id="ARBA00022989"/>
    </source>
</evidence>
<evidence type="ECO:0000256" key="5">
    <source>
        <dbReference type="ARBA" id="ARBA00023136"/>
    </source>
</evidence>
<keyword evidence="4 7" id="KW-1133">Transmembrane helix</keyword>
<dbReference type="GO" id="GO:0005886">
    <property type="term" value="C:plasma membrane"/>
    <property type="evidence" value="ECO:0007669"/>
    <property type="project" value="TreeGrafter"/>
</dbReference>
<keyword evidence="9" id="KW-1185">Reference proteome</keyword>
<evidence type="ECO:0000256" key="7">
    <source>
        <dbReference type="SAM" id="Phobius"/>
    </source>
</evidence>
<name>A0A2U3AKT7_9BACL</name>
<evidence type="ECO:0000256" key="3">
    <source>
        <dbReference type="ARBA" id="ARBA00022692"/>
    </source>
</evidence>
<evidence type="ECO:0000256" key="1">
    <source>
        <dbReference type="ARBA" id="ARBA00004141"/>
    </source>
</evidence>
<comment type="caution">
    <text evidence="8">The sequence shown here is derived from an EMBL/GenBank/DDBJ whole genome shotgun (WGS) entry which is preliminary data.</text>
</comment>
<evidence type="ECO:0000313" key="9">
    <source>
        <dbReference type="Proteomes" id="UP000245938"/>
    </source>
</evidence>
<dbReference type="PANTHER" id="PTHR30520:SF6">
    <property type="entry name" value="FORMATE_NITRATE FAMILY TRANSPORTER (EUROFUNG)"/>
    <property type="match status" value="1"/>
</dbReference>
<accession>A0A2U3AKT7</accession>
<dbReference type="PROSITE" id="PS01005">
    <property type="entry name" value="FORMATE_NITRITE_TP_1"/>
    <property type="match status" value="1"/>
</dbReference>
<comment type="subcellular location">
    <subcellularLocation>
        <location evidence="1">Membrane</location>
        <topology evidence="1">Multi-pass membrane protein</topology>
    </subcellularLocation>
</comment>
<keyword evidence="5 7" id="KW-0472">Membrane</keyword>
<dbReference type="EMBL" id="QFVR01000012">
    <property type="protein sequence ID" value="PWI25121.1"/>
    <property type="molecule type" value="Genomic_DNA"/>
</dbReference>
<dbReference type="PROSITE" id="PS01006">
    <property type="entry name" value="FORMATE_NITRITE_TP_2"/>
    <property type="match status" value="1"/>
</dbReference>
<reference evidence="8 9" key="1">
    <citation type="submission" date="2018-05" db="EMBL/GenBank/DDBJ databases">
        <title>Kurthia sibirica genome sequence.</title>
        <authorList>
            <person name="Maclea K.S."/>
            <person name="Goen A.E."/>
        </authorList>
    </citation>
    <scope>NUCLEOTIDE SEQUENCE [LARGE SCALE GENOMIC DNA]</scope>
    <source>
        <strain evidence="8 9">ATCC 49154</strain>
    </source>
</reference>
<dbReference type="Gene3D" id="1.20.1080.10">
    <property type="entry name" value="Glycerol uptake facilitator protein"/>
    <property type="match status" value="1"/>
</dbReference>
<dbReference type="OrthoDB" id="9786493at2"/>
<evidence type="ECO:0000313" key="8">
    <source>
        <dbReference type="EMBL" id="PWI25121.1"/>
    </source>
</evidence>
<evidence type="ECO:0000256" key="6">
    <source>
        <dbReference type="ARBA" id="ARBA00049660"/>
    </source>
</evidence>
<gene>
    <name evidence="8" type="ORF">DEX24_10290</name>
</gene>
<dbReference type="InterPro" id="IPR023271">
    <property type="entry name" value="Aquaporin-like"/>
</dbReference>
<protein>
    <submittedName>
        <fullName evidence="8">Formate/nitrite transporter</fullName>
    </submittedName>
</protein>
<feature type="transmembrane region" description="Helical" evidence="7">
    <location>
        <begin position="229"/>
        <end position="251"/>
    </location>
</feature>
<dbReference type="InterPro" id="IPR024002">
    <property type="entry name" value="For/NO2_transpt_CS"/>
</dbReference>
<dbReference type="AlphaFoldDB" id="A0A2U3AKT7"/>
<feature type="transmembrane region" description="Helical" evidence="7">
    <location>
        <begin position="189"/>
        <end position="217"/>
    </location>
</feature>
<dbReference type="RefSeq" id="WP_109306347.1">
    <property type="nucleotide sequence ID" value="NZ_BJUF01000019.1"/>
</dbReference>
<organism evidence="8 9">
    <name type="scientific">Kurthia sibirica</name>
    <dbReference type="NCBI Taxonomy" id="202750"/>
    <lineage>
        <taxon>Bacteria</taxon>
        <taxon>Bacillati</taxon>
        <taxon>Bacillota</taxon>
        <taxon>Bacilli</taxon>
        <taxon>Bacillales</taxon>
        <taxon>Caryophanaceae</taxon>
        <taxon>Kurthia</taxon>
    </lineage>
</organism>
<dbReference type="Proteomes" id="UP000245938">
    <property type="component" value="Unassembled WGS sequence"/>
</dbReference>
<dbReference type="Pfam" id="PF01226">
    <property type="entry name" value="Form_Nir_trans"/>
    <property type="match status" value="1"/>
</dbReference>
<feature type="transmembrane region" description="Helical" evidence="7">
    <location>
        <begin position="105"/>
        <end position="131"/>
    </location>
</feature>
<keyword evidence="2" id="KW-0813">Transport</keyword>
<keyword evidence="3 7" id="KW-0812">Transmembrane</keyword>
<dbReference type="InterPro" id="IPR000292">
    <property type="entry name" value="For/NO2_transpt"/>
</dbReference>
<comment type="similarity">
    <text evidence="6">Belongs to the FNT transporter (TC 1.A.16) family.</text>
</comment>
<dbReference type="PANTHER" id="PTHR30520">
    <property type="entry name" value="FORMATE TRANSPORTER-RELATED"/>
    <property type="match status" value="1"/>
</dbReference>
<feature type="transmembrane region" description="Helical" evidence="7">
    <location>
        <begin position="155"/>
        <end position="177"/>
    </location>
</feature>
<proteinExistence type="inferred from homology"/>
<sequence>MAFNKPAEIADIAINIGVEKVDSTVKKMLVLGFLGGAFIALGFLLDIRVMAAMPAEWGSFVTFLGAAVFPLGLILVLLAGADLITGNMMTVPMAFFAKKINISQLLYNWFWVTVANLLGALFVAFAFGHFLGLTETGVFLDKTIAIADAKIGDSFLHTFVSAIGCNWLVCLACWLCFGANDFVGKILGIWFPVMAFVTLGFQHVVANMFVIPAAIFAGHATWMQLIDNVIPAFLGNAVGGALFVGAIYFVAYNKKKAVNI</sequence>
<feature type="transmembrane region" description="Helical" evidence="7">
    <location>
        <begin position="29"/>
        <end position="51"/>
    </location>
</feature>